<evidence type="ECO:0000256" key="1">
    <source>
        <dbReference type="ARBA" id="ARBA00023015"/>
    </source>
</evidence>
<evidence type="ECO:0000313" key="6">
    <source>
        <dbReference type="EMBL" id="MBO1078500.1"/>
    </source>
</evidence>
<dbReference type="SUPFAM" id="SSF48498">
    <property type="entry name" value="Tetracyclin repressor-like, C-terminal domain"/>
    <property type="match status" value="1"/>
</dbReference>
<dbReference type="InterPro" id="IPR011075">
    <property type="entry name" value="TetR_C"/>
</dbReference>
<dbReference type="InterPro" id="IPR050109">
    <property type="entry name" value="HTH-type_TetR-like_transc_reg"/>
</dbReference>
<comment type="caution">
    <text evidence="6">The sequence shown here is derived from an EMBL/GenBank/DDBJ whole genome shotgun (WGS) entry which is preliminary data.</text>
</comment>
<protein>
    <submittedName>
        <fullName evidence="6">TetR/AcrR family transcriptional regulator</fullName>
    </submittedName>
</protein>
<keyword evidence="3" id="KW-0804">Transcription</keyword>
<dbReference type="RefSeq" id="WP_207415920.1">
    <property type="nucleotide sequence ID" value="NZ_CP061178.1"/>
</dbReference>
<dbReference type="PANTHER" id="PTHR30055:SF234">
    <property type="entry name" value="HTH-TYPE TRANSCRIPTIONAL REGULATOR BETI"/>
    <property type="match status" value="1"/>
</dbReference>
<dbReference type="EMBL" id="JACTNG010000002">
    <property type="protein sequence ID" value="MBO1078500.1"/>
    <property type="molecule type" value="Genomic_DNA"/>
</dbReference>
<proteinExistence type="predicted"/>
<feature type="DNA-binding region" description="H-T-H motif" evidence="4">
    <location>
        <begin position="38"/>
        <end position="57"/>
    </location>
</feature>
<dbReference type="InterPro" id="IPR009057">
    <property type="entry name" value="Homeodomain-like_sf"/>
</dbReference>
<evidence type="ECO:0000313" key="7">
    <source>
        <dbReference type="Proteomes" id="UP001518989"/>
    </source>
</evidence>
<organism evidence="6 7">
    <name type="scientific">Roseomonas haemaphysalidis</name>
    <dbReference type="NCBI Taxonomy" id="2768162"/>
    <lineage>
        <taxon>Bacteria</taxon>
        <taxon>Pseudomonadati</taxon>
        <taxon>Pseudomonadota</taxon>
        <taxon>Alphaproteobacteria</taxon>
        <taxon>Acetobacterales</taxon>
        <taxon>Roseomonadaceae</taxon>
        <taxon>Roseomonas</taxon>
    </lineage>
</organism>
<dbReference type="Gene3D" id="1.10.357.10">
    <property type="entry name" value="Tetracycline Repressor, domain 2"/>
    <property type="match status" value="1"/>
</dbReference>
<dbReference type="Pfam" id="PF16859">
    <property type="entry name" value="TetR_C_11"/>
    <property type="match status" value="1"/>
</dbReference>
<name>A0ABS3KNC3_9PROT</name>
<feature type="domain" description="HTH tetR-type" evidence="5">
    <location>
        <begin position="15"/>
        <end position="75"/>
    </location>
</feature>
<evidence type="ECO:0000256" key="4">
    <source>
        <dbReference type="PROSITE-ProRule" id="PRU00335"/>
    </source>
</evidence>
<dbReference type="PROSITE" id="PS50977">
    <property type="entry name" value="HTH_TETR_2"/>
    <property type="match status" value="1"/>
</dbReference>
<keyword evidence="2 4" id="KW-0238">DNA-binding</keyword>
<evidence type="ECO:0000259" key="5">
    <source>
        <dbReference type="PROSITE" id="PS50977"/>
    </source>
</evidence>
<dbReference type="InterPro" id="IPR036271">
    <property type="entry name" value="Tet_transcr_reg_TetR-rel_C_sf"/>
</dbReference>
<dbReference type="SUPFAM" id="SSF46689">
    <property type="entry name" value="Homeodomain-like"/>
    <property type="match status" value="1"/>
</dbReference>
<gene>
    <name evidence="6" type="ORF">IAI61_05615</name>
</gene>
<keyword evidence="7" id="KW-1185">Reference proteome</keyword>
<dbReference type="PANTHER" id="PTHR30055">
    <property type="entry name" value="HTH-TYPE TRANSCRIPTIONAL REGULATOR RUTR"/>
    <property type="match status" value="1"/>
</dbReference>
<reference evidence="6 7" key="1">
    <citation type="submission" date="2020-09" db="EMBL/GenBank/DDBJ databases">
        <title>Roseomonas.</title>
        <authorList>
            <person name="Zhu W."/>
        </authorList>
    </citation>
    <scope>NUCLEOTIDE SEQUENCE [LARGE SCALE GENOMIC DNA]</scope>
    <source>
        <strain evidence="6 7">573</strain>
    </source>
</reference>
<dbReference type="Pfam" id="PF00440">
    <property type="entry name" value="TetR_N"/>
    <property type="match status" value="1"/>
</dbReference>
<evidence type="ECO:0000256" key="3">
    <source>
        <dbReference type="ARBA" id="ARBA00023163"/>
    </source>
</evidence>
<evidence type="ECO:0000256" key="2">
    <source>
        <dbReference type="ARBA" id="ARBA00023125"/>
    </source>
</evidence>
<keyword evidence="1" id="KW-0805">Transcription regulation</keyword>
<sequence length="214" mass="22791">MNDALPARGARLPSAERHALILEAAVEEFAGRGYAGARMAAVANRAGVTKGLLYHYFPGGKTDLFRAAIASCVAPALAEANQLASGFAGSARGLITALIDLGYARMALEPREHILMRLLMTEADRFPELAEFYRSEILQPSLMLTRQVLRAGVESGEFRPDADSLPGLAHVLLAPILMGSVWRMTLGEGAPDAAMLRAAHLQSAMRVLLAAPDG</sequence>
<dbReference type="Proteomes" id="UP001518989">
    <property type="component" value="Unassembled WGS sequence"/>
</dbReference>
<dbReference type="InterPro" id="IPR001647">
    <property type="entry name" value="HTH_TetR"/>
</dbReference>
<dbReference type="PRINTS" id="PR00455">
    <property type="entry name" value="HTHTETR"/>
</dbReference>
<accession>A0ABS3KNC3</accession>